<keyword evidence="3" id="KW-1185">Reference proteome</keyword>
<gene>
    <name evidence="2" type="ORF">HLY00_3804</name>
</gene>
<reference evidence="2 3" key="1">
    <citation type="submission" date="2020-05" db="EMBL/GenBank/DDBJ databases">
        <title>Draft genome sequence of Mycobacterium hippocampi DL, isolated from European seabass, Dicentrarchus labrax, reared in fish farms.</title>
        <authorList>
            <person name="Stathopoulou P."/>
            <person name="Asimakis E."/>
            <person name="Tzokas K."/>
            <person name="Batargias C."/>
            <person name="Tsiamis G."/>
        </authorList>
    </citation>
    <scope>NUCLEOTIDE SEQUENCE [LARGE SCALE GENOMIC DNA]</scope>
    <source>
        <strain evidence="2 3">DL</strain>
    </source>
</reference>
<dbReference type="AlphaFoldDB" id="A0A850Q1A8"/>
<proteinExistence type="predicted"/>
<dbReference type="InterPro" id="IPR016181">
    <property type="entry name" value="Acyl_CoA_acyltransferase"/>
</dbReference>
<evidence type="ECO:0000259" key="1">
    <source>
        <dbReference type="PROSITE" id="PS51186"/>
    </source>
</evidence>
<protein>
    <recommendedName>
        <fullName evidence="1">N-acetyltransferase domain-containing protein</fullName>
    </recommendedName>
</protein>
<accession>A0A850Q1A8</accession>
<comment type="caution">
    <text evidence="2">The sequence shown here is derived from an EMBL/GenBank/DDBJ whole genome shotgun (WGS) entry which is preliminary data.</text>
</comment>
<dbReference type="CDD" id="cd04301">
    <property type="entry name" value="NAT_SF"/>
    <property type="match status" value="1"/>
</dbReference>
<evidence type="ECO:0000313" key="2">
    <source>
        <dbReference type="EMBL" id="NVN53456.1"/>
    </source>
</evidence>
<dbReference type="Proteomes" id="UP000570517">
    <property type="component" value="Unassembled WGS sequence"/>
</dbReference>
<dbReference type="Pfam" id="PF13302">
    <property type="entry name" value="Acetyltransf_3"/>
    <property type="match status" value="1"/>
</dbReference>
<name>A0A850Q1A8_9MYCO</name>
<dbReference type="EMBL" id="JABFYL010000049">
    <property type="protein sequence ID" value="NVN53456.1"/>
    <property type="molecule type" value="Genomic_DNA"/>
</dbReference>
<dbReference type="Gene3D" id="3.40.630.30">
    <property type="match status" value="1"/>
</dbReference>
<dbReference type="SUPFAM" id="SSF55729">
    <property type="entry name" value="Acyl-CoA N-acyltransferases (Nat)"/>
    <property type="match status" value="1"/>
</dbReference>
<sequence length="214" mass="24131">MVSDGIRLIRSSTGRRRVLEGIRVRLYWRRDAVGLRRDVSVPFAAPPAKIPVTVRRLRPDDDLAFIAEDPDLPPQEAAERDSRRELLRADIPTCWIAVDSEGTGCYMQWLIEARDNARIQAFWPGLFPELKPGEALLEAAYTGDGHRGKGIMAHAMALIAEQARDLGVQHVITFVSNDNIASLKGCERAGFAPYVNRRESWTLFRPRVRFQPLA</sequence>
<dbReference type="GO" id="GO:0016747">
    <property type="term" value="F:acyltransferase activity, transferring groups other than amino-acyl groups"/>
    <property type="evidence" value="ECO:0007669"/>
    <property type="project" value="InterPro"/>
</dbReference>
<organism evidence="2 3">
    <name type="scientific">Mycolicibacterium hippocampi</name>
    <dbReference type="NCBI Taxonomy" id="659824"/>
    <lineage>
        <taxon>Bacteria</taxon>
        <taxon>Bacillati</taxon>
        <taxon>Actinomycetota</taxon>
        <taxon>Actinomycetes</taxon>
        <taxon>Mycobacteriales</taxon>
        <taxon>Mycobacteriaceae</taxon>
        <taxon>Mycolicibacterium</taxon>
    </lineage>
</organism>
<feature type="domain" description="N-acetyltransferase" evidence="1">
    <location>
        <begin position="52"/>
        <end position="211"/>
    </location>
</feature>
<evidence type="ECO:0000313" key="3">
    <source>
        <dbReference type="Proteomes" id="UP000570517"/>
    </source>
</evidence>
<dbReference type="PROSITE" id="PS51186">
    <property type="entry name" value="GNAT"/>
    <property type="match status" value="1"/>
</dbReference>
<dbReference type="InterPro" id="IPR000182">
    <property type="entry name" value="GNAT_dom"/>
</dbReference>